<dbReference type="RefSeq" id="WP_091068627.1">
    <property type="nucleotide sequence ID" value="NZ_FNCF01000009.1"/>
</dbReference>
<evidence type="ECO:0000313" key="5">
    <source>
        <dbReference type="Proteomes" id="UP000198863"/>
    </source>
</evidence>
<keyword evidence="5" id="KW-1185">Reference proteome</keyword>
<dbReference type="GO" id="GO:0016747">
    <property type="term" value="F:acyltransferase activity, transferring groups other than amino-acyl groups"/>
    <property type="evidence" value="ECO:0007669"/>
    <property type="project" value="InterPro"/>
</dbReference>
<evidence type="ECO:0000259" key="3">
    <source>
        <dbReference type="PROSITE" id="PS51186"/>
    </source>
</evidence>
<keyword evidence="4" id="KW-0687">Ribonucleoprotein</keyword>
<dbReference type="GO" id="GO:0005840">
    <property type="term" value="C:ribosome"/>
    <property type="evidence" value="ECO:0007669"/>
    <property type="project" value="UniProtKB-KW"/>
</dbReference>
<organism evidence="4 5">
    <name type="scientific">Klenkia brasiliensis</name>
    <dbReference type="NCBI Taxonomy" id="333142"/>
    <lineage>
        <taxon>Bacteria</taxon>
        <taxon>Bacillati</taxon>
        <taxon>Actinomycetota</taxon>
        <taxon>Actinomycetes</taxon>
        <taxon>Geodermatophilales</taxon>
        <taxon>Geodermatophilaceae</taxon>
        <taxon>Klenkia</taxon>
    </lineage>
</organism>
<dbReference type="OrthoDB" id="5243635at2"/>
<name>A0A1G7ZM97_9ACTN</name>
<gene>
    <name evidence="4" type="ORF">SAMN05660324_4281</name>
</gene>
<dbReference type="CDD" id="cd04301">
    <property type="entry name" value="NAT_SF"/>
    <property type="match status" value="1"/>
</dbReference>
<keyword evidence="1" id="KW-0808">Transferase</keyword>
<evidence type="ECO:0000313" key="4">
    <source>
        <dbReference type="EMBL" id="SDH09755.1"/>
    </source>
</evidence>
<dbReference type="EMBL" id="FNCF01000009">
    <property type="protein sequence ID" value="SDH09755.1"/>
    <property type="molecule type" value="Genomic_DNA"/>
</dbReference>
<dbReference type="AlphaFoldDB" id="A0A1G7ZM97"/>
<keyword evidence="2" id="KW-0012">Acyltransferase</keyword>
<dbReference type="InterPro" id="IPR016181">
    <property type="entry name" value="Acyl_CoA_acyltransferase"/>
</dbReference>
<reference evidence="5" key="1">
    <citation type="submission" date="2016-10" db="EMBL/GenBank/DDBJ databases">
        <authorList>
            <person name="Varghese N."/>
            <person name="Submissions S."/>
        </authorList>
    </citation>
    <scope>NUCLEOTIDE SEQUENCE [LARGE SCALE GENOMIC DNA]</scope>
    <source>
        <strain evidence="5">DSM 44526</strain>
    </source>
</reference>
<dbReference type="PROSITE" id="PS51186">
    <property type="entry name" value="GNAT"/>
    <property type="match status" value="1"/>
</dbReference>
<keyword evidence="4" id="KW-0689">Ribosomal protein</keyword>
<dbReference type="InterPro" id="IPR050832">
    <property type="entry name" value="Bact_Acetyltransf"/>
</dbReference>
<dbReference type="Proteomes" id="UP000198863">
    <property type="component" value="Unassembled WGS sequence"/>
</dbReference>
<dbReference type="Gene3D" id="3.40.630.30">
    <property type="match status" value="1"/>
</dbReference>
<dbReference type="SUPFAM" id="SSF55729">
    <property type="entry name" value="Acyl-CoA N-acyltransferases (Nat)"/>
    <property type="match status" value="1"/>
</dbReference>
<evidence type="ECO:0000256" key="1">
    <source>
        <dbReference type="ARBA" id="ARBA00022679"/>
    </source>
</evidence>
<dbReference type="PANTHER" id="PTHR43877:SF1">
    <property type="entry name" value="ACETYLTRANSFERASE"/>
    <property type="match status" value="1"/>
</dbReference>
<proteinExistence type="predicted"/>
<dbReference type="InterPro" id="IPR000182">
    <property type="entry name" value="GNAT_dom"/>
</dbReference>
<dbReference type="PANTHER" id="PTHR43877">
    <property type="entry name" value="AMINOALKYLPHOSPHONATE N-ACETYLTRANSFERASE-RELATED-RELATED"/>
    <property type="match status" value="1"/>
</dbReference>
<feature type="domain" description="N-acetyltransferase" evidence="3">
    <location>
        <begin position="9"/>
        <end position="180"/>
    </location>
</feature>
<accession>A0A1G7ZM97</accession>
<sequence>MQLTGRAESSVRPAVPADAGDIARVQRIAWRTAYLALLPAAVLDDWDDDAVTAGWASSLTGPPTPAHGVLVAQEAGTTVGFLAYGPPEVTAEDPASPEGPSAEVTALLVEPRWGRRGHGSRLVAAAVDLLGPTGVRRLQMWVPREDPVTSGFLESAGWAPDGWSRTLDAGTTTIHEHRWHVLLGDDEGPG</sequence>
<protein>
    <submittedName>
        <fullName evidence="4">Ribosomal protein S18 acetylase RimI</fullName>
    </submittedName>
</protein>
<evidence type="ECO:0000256" key="2">
    <source>
        <dbReference type="ARBA" id="ARBA00023315"/>
    </source>
</evidence>
<dbReference type="Pfam" id="PF00583">
    <property type="entry name" value="Acetyltransf_1"/>
    <property type="match status" value="1"/>
</dbReference>